<protein>
    <recommendedName>
        <fullName evidence="8">Heme oxygenase</fullName>
    </recommendedName>
</protein>
<dbReference type="PIRSF" id="PIRSF000343">
    <property type="entry name" value="Haem_Oase"/>
    <property type="match status" value="1"/>
</dbReference>
<evidence type="ECO:0000313" key="6">
    <source>
        <dbReference type="EMBL" id="TID29149.1"/>
    </source>
</evidence>
<dbReference type="GO" id="GO:0046872">
    <property type="term" value="F:metal ion binding"/>
    <property type="evidence" value="ECO:0007669"/>
    <property type="project" value="UniProtKB-KW"/>
</dbReference>
<feature type="transmembrane region" description="Helical" evidence="5">
    <location>
        <begin position="145"/>
        <end position="166"/>
    </location>
</feature>
<dbReference type="Pfam" id="PF01126">
    <property type="entry name" value="Heme_oxygenase"/>
    <property type="match status" value="1"/>
</dbReference>
<dbReference type="SUPFAM" id="SSF48613">
    <property type="entry name" value="Heme oxygenase-like"/>
    <property type="match status" value="1"/>
</dbReference>
<evidence type="ECO:0000256" key="2">
    <source>
        <dbReference type="ARBA" id="ARBA00022723"/>
    </source>
</evidence>
<dbReference type="EMBL" id="SELW01000331">
    <property type="protein sequence ID" value="TID29149.1"/>
    <property type="molecule type" value="Genomic_DNA"/>
</dbReference>
<dbReference type="PANTHER" id="PTHR10720">
    <property type="entry name" value="HEME OXYGENASE"/>
    <property type="match status" value="1"/>
</dbReference>
<dbReference type="InterPro" id="IPR002051">
    <property type="entry name" value="Haem_Oase"/>
</dbReference>
<dbReference type="InterPro" id="IPR016053">
    <property type="entry name" value="Haem_Oase-like"/>
</dbReference>
<comment type="caution">
    <text evidence="6">The sequence shown here is derived from an EMBL/GenBank/DDBJ whole genome shotgun (WGS) entry which is preliminary data.</text>
</comment>
<proteinExistence type="predicted"/>
<dbReference type="InterPro" id="IPR016084">
    <property type="entry name" value="Haem_Oase-like_multi-hlx"/>
</dbReference>
<keyword evidence="1" id="KW-0349">Heme</keyword>
<evidence type="ECO:0000256" key="1">
    <source>
        <dbReference type="ARBA" id="ARBA00022617"/>
    </source>
</evidence>
<dbReference type="CDD" id="cd19165">
    <property type="entry name" value="HemeO"/>
    <property type="match status" value="1"/>
</dbReference>
<evidence type="ECO:0000256" key="3">
    <source>
        <dbReference type="ARBA" id="ARBA00023004"/>
    </source>
</evidence>
<dbReference type="GO" id="GO:0004392">
    <property type="term" value="F:heme oxygenase (decyclizing) activity"/>
    <property type="evidence" value="ECO:0007669"/>
    <property type="project" value="InterPro"/>
</dbReference>
<evidence type="ECO:0000256" key="4">
    <source>
        <dbReference type="PIRSR" id="PIRSR000343-2"/>
    </source>
</evidence>
<evidence type="ECO:0008006" key="8">
    <source>
        <dbReference type="Google" id="ProtNLM"/>
    </source>
</evidence>
<keyword evidence="5" id="KW-0812">Transmembrane</keyword>
<dbReference type="PANTHER" id="PTHR10720:SF0">
    <property type="entry name" value="HEME OXYGENASE"/>
    <property type="match status" value="1"/>
</dbReference>
<dbReference type="Proteomes" id="UP000307173">
    <property type="component" value="Unassembled WGS sequence"/>
</dbReference>
<dbReference type="OrthoDB" id="652091at2759"/>
<keyword evidence="5" id="KW-1133">Transmembrane helix</keyword>
<sequence>MAIPTHSTTHINQHEIIPAKNDLGALGNRINMETRSLHNQVDKLVTLKFAIAVRDPKIYRQGIQMFYHFFCAIEDSLMRELSNENSKYTEMLRAVYKPEMLRRDKLYRDLMFYYGGNPDKFSKPILSNQIEFTEYIRRTTAEKPYLLLAYMHVLYLALFAGGRIMASQVTRSLGLWPKVKGTSYNDFIEEGTNFYKFDVPDMEVLRVVYKRDYELATRNFLTESEKEEIINESKFIFQQTADGIKEIEQHNLHRIKGSISYHLFTKGYYALILLLAIIPLLILSYYYLSKTVSVVV</sequence>
<gene>
    <name evidence="6" type="ORF">CANINC_002106</name>
</gene>
<evidence type="ECO:0000313" key="7">
    <source>
        <dbReference type="Proteomes" id="UP000307173"/>
    </source>
</evidence>
<accession>A0A4T0X206</accession>
<reference evidence="6 7" key="1">
    <citation type="journal article" date="2019" name="Front. Genet.">
        <title>Whole-Genome Sequencing of the Opportunistic Yeast Pathogen Candida inconspicua Uncovers Its Hybrid Origin.</title>
        <authorList>
            <person name="Mixao V."/>
            <person name="Hansen A.P."/>
            <person name="Saus E."/>
            <person name="Boekhout T."/>
            <person name="Lass-Florl C."/>
            <person name="Gabaldon T."/>
        </authorList>
    </citation>
    <scope>NUCLEOTIDE SEQUENCE [LARGE SCALE GENOMIC DNA]</scope>
    <source>
        <strain evidence="6 7">CBS 180</strain>
    </source>
</reference>
<keyword evidence="3 4" id="KW-0408">Iron</keyword>
<keyword evidence="7" id="KW-1185">Reference proteome</keyword>
<keyword evidence="2 4" id="KW-0479">Metal-binding</keyword>
<keyword evidence="5" id="KW-0472">Membrane</keyword>
<evidence type="ECO:0000256" key="5">
    <source>
        <dbReference type="SAM" id="Phobius"/>
    </source>
</evidence>
<feature type="transmembrane region" description="Helical" evidence="5">
    <location>
        <begin position="268"/>
        <end position="288"/>
    </location>
</feature>
<dbReference type="AlphaFoldDB" id="A0A4T0X206"/>
<name>A0A4T0X206_9ASCO</name>
<dbReference type="Gene3D" id="1.20.910.10">
    <property type="entry name" value="Heme oxygenase-like"/>
    <property type="match status" value="1"/>
</dbReference>
<dbReference type="GO" id="GO:0006788">
    <property type="term" value="P:heme oxidation"/>
    <property type="evidence" value="ECO:0007669"/>
    <property type="project" value="InterPro"/>
</dbReference>
<feature type="binding site" description="axial binding residue" evidence="4">
    <location>
        <position position="38"/>
    </location>
    <ligand>
        <name>heme b</name>
        <dbReference type="ChEBI" id="CHEBI:60344"/>
    </ligand>
    <ligandPart>
        <name>Fe</name>
        <dbReference type="ChEBI" id="CHEBI:18248"/>
    </ligandPart>
</feature>
<dbReference type="STRING" id="52247.A0A4T0X206"/>
<organism evidence="6 7">
    <name type="scientific">Pichia inconspicua</name>
    <dbReference type="NCBI Taxonomy" id="52247"/>
    <lineage>
        <taxon>Eukaryota</taxon>
        <taxon>Fungi</taxon>
        <taxon>Dikarya</taxon>
        <taxon>Ascomycota</taxon>
        <taxon>Saccharomycotina</taxon>
        <taxon>Pichiomycetes</taxon>
        <taxon>Pichiales</taxon>
        <taxon>Pichiaceae</taxon>
        <taxon>Pichia</taxon>
    </lineage>
</organism>